<dbReference type="RefSeq" id="WP_310093241.1">
    <property type="nucleotide sequence ID" value="NZ_JAVDTT010000002.1"/>
</dbReference>
<dbReference type="EC" id="3.4.21.89" evidence="3"/>
<dbReference type="Proteomes" id="UP001254759">
    <property type="component" value="Unassembled WGS sequence"/>
</dbReference>
<evidence type="ECO:0000256" key="3">
    <source>
        <dbReference type="RuleBase" id="RU362042"/>
    </source>
</evidence>
<evidence type="ECO:0000313" key="5">
    <source>
        <dbReference type="EMBL" id="MDR6841963.1"/>
    </source>
</evidence>
<dbReference type="PANTHER" id="PTHR43390">
    <property type="entry name" value="SIGNAL PEPTIDASE I"/>
    <property type="match status" value="1"/>
</dbReference>
<dbReference type="Gene3D" id="2.10.109.10">
    <property type="entry name" value="Umud Fragment, subunit A"/>
    <property type="match status" value="1"/>
</dbReference>
<accession>A0ABU1RT55</accession>
<comment type="similarity">
    <text evidence="1 3">Belongs to the peptidase S26 family.</text>
</comment>
<name>A0ABU1RT55_9GAMM</name>
<dbReference type="InterPro" id="IPR036286">
    <property type="entry name" value="LexA/Signal_pep-like_sf"/>
</dbReference>
<evidence type="ECO:0000259" key="4">
    <source>
        <dbReference type="Pfam" id="PF10502"/>
    </source>
</evidence>
<organism evidence="5 6">
    <name type="scientific">Pseudoxanthomonas sacheonensis</name>
    <dbReference type="NCBI Taxonomy" id="443615"/>
    <lineage>
        <taxon>Bacteria</taxon>
        <taxon>Pseudomonadati</taxon>
        <taxon>Pseudomonadota</taxon>
        <taxon>Gammaproteobacteria</taxon>
        <taxon>Lysobacterales</taxon>
        <taxon>Lysobacteraceae</taxon>
        <taxon>Pseudoxanthomonas</taxon>
    </lineage>
</organism>
<comment type="catalytic activity">
    <reaction evidence="3">
        <text>Cleavage of hydrophobic, N-terminal signal or leader sequences from secreted and periplasmic proteins.</text>
        <dbReference type="EC" id="3.4.21.89"/>
    </reaction>
</comment>
<comment type="caution">
    <text evidence="5">The sequence shown here is derived from an EMBL/GenBank/DDBJ whole genome shotgun (WGS) entry which is preliminary data.</text>
</comment>
<dbReference type="PRINTS" id="PR00727">
    <property type="entry name" value="LEADERPTASE"/>
</dbReference>
<dbReference type="CDD" id="cd06530">
    <property type="entry name" value="S26_SPase_I"/>
    <property type="match status" value="1"/>
</dbReference>
<dbReference type="PANTHER" id="PTHR43390:SF1">
    <property type="entry name" value="CHLOROPLAST PROCESSING PEPTIDASE"/>
    <property type="match status" value="1"/>
</dbReference>
<dbReference type="InterPro" id="IPR019533">
    <property type="entry name" value="Peptidase_S26"/>
</dbReference>
<dbReference type="EMBL" id="JAVDTT010000002">
    <property type="protein sequence ID" value="MDR6841963.1"/>
    <property type="molecule type" value="Genomic_DNA"/>
</dbReference>
<evidence type="ECO:0000256" key="2">
    <source>
        <dbReference type="ARBA" id="ARBA00019232"/>
    </source>
</evidence>
<keyword evidence="3 5" id="KW-0378">Hydrolase</keyword>
<reference evidence="5 6" key="1">
    <citation type="submission" date="2023-07" db="EMBL/GenBank/DDBJ databases">
        <title>Sorghum-associated microbial communities from plants grown in Nebraska, USA.</title>
        <authorList>
            <person name="Schachtman D."/>
        </authorList>
    </citation>
    <scope>NUCLEOTIDE SEQUENCE [LARGE SCALE GENOMIC DNA]</scope>
    <source>
        <strain evidence="5 6">BE107</strain>
    </source>
</reference>
<keyword evidence="6" id="KW-1185">Reference proteome</keyword>
<evidence type="ECO:0000313" key="6">
    <source>
        <dbReference type="Proteomes" id="UP001254759"/>
    </source>
</evidence>
<dbReference type="InterPro" id="IPR000223">
    <property type="entry name" value="Pept_S26A_signal_pept_1"/>
</dbReference>
<feature type="domain" description="Peptidase S26" evidence="4">
    <location>
        <begin position="24"/>
        <end position="197"/>
    </location>
</feature>
<evidence type="ECO:0000256" key="1">
    <source>
        <dbReference type="ARBA" id="ARBA00009370"/>
    </source>
</evidence>
<protein>
    <recommendedName>
        <fullName evidence="2 3">Signal peptidase I</fullName>
        <ecNumber evidence="3">3.4.21.89</ecNumber>
    </recommendedName>
</protein>
<dbReference type="SUPFAM" id="SSF51306">
    <property type="entry name" value="LexA/Signal peptidase"/>
    <property type="match status" value="1"/>
</dbReference>
<proteinExistence type="inferred from homology"/>
<gene>
    <name evidence="5" type="ORF">J2W94_002248</name>
</gene>
<comment type="subcellular location">
    <subcellularLocation>
        <location evidence="3">Membrane</location>
        <topology evidence="3">Multi-pass membrane protein</topology>
    </subcellularLocation>
</comment>
<keyword evidence="3" id="KW-0645">Protease</keyword>
<dbReference type="Pfam" id="PF10502">
    <property type="entry name" value="Peptidase_S26"/>
    <property type="match status" value="1"/>
</dbReference>
<dbReference type="GO" id="GO:0009003">
    <property type="term" value="F:signal peptidase activity"/>
    <property type="evidence" value="ECO:0007669"/>
    <property type="project" value="UniProtKB-EC"/>
</dbReference>
<sequence>MQTQAQSSTPPGKIRRWVRTELPQIALMLVLLAAARDSFANHYYVPSGSMEHTLEIGDRVAVDMRAYGVRLPFTNVQLIATGKPERGDIAVFDSPQDGIRLIKRVAAVAGDEVELVDGRLSINGVPLETIEAADIEVFRNHRAMLNLSHGGGPDIHGLTIPDGEVLMLGDARGNSIDGRFFGLVPVGELYGRAVAVYHRRGEGFAWRRL</sequence>
<dbReference type="NCBIfam" id="TIGR02227">
    <property type="entry name" value="sigpep_I_bact"/>
    <property type="match status" value="1"/>
</dbReference>